<feature type="domain" description="Bulb-type lectin" evidence="6">
    <location>
        <begin position="443"/>
        <end position="565"/>
    </location>
</feature>
<dbReference type="Pfam" id="PF01453">
    <property type="entry name" value="B_lectin"/>
    <property type="match status" value="2"/>
</dbReference>
<evidence type="ECO:0000256" key="3">
    <source>
        <dbReference type="ARBA" id="ARBA00023180"/>
    </source>
</evidence>
<keyword evidence="8" id="KW-1185">Reference proteome</keyword>
<sequence>MSFDVLYPLCFILFVFFPFSAMAQTYRNMSLGSSLTAQNDNSASRQSPSGEFAFGFRQIGNDGFLRAIWFNKKPDKTVVWSANGNSLVAQGSKVELTADGQLLLNDIVTGKDTLVSSVGTGVVAYAAMLDTGNFVLANAHSNSLWESFGHPTDTILPTQTINQGSRLYAPYTLTNYSRGRFLLTLESDGNLKLYTTNFPQDYPYYVYLIATNGTILKVVLPYTFSNQDLYQRATLDYDGVLRYYVFRKSNDSSGGTWSALSFIPSNICMSIVQKQGGGACGFNSLCNQNQDRPICRCPSGYTLMDPHDALKGCKPNFVPHSCDGASSESDLFYMQEMQNANWQASQYDEFYGVTEDWCRQACLADCLCDVANYRISLRFLKAIPLLNGRIDPSYNGKAFIKIRKDNSTLGSDGAAKTKRKKEYDSTLICFTFEEIKDATNKFKEEIGRGSSLTAQNDNSSWRSPSGDFAFGFRQIGNNGFLLAIWFDKIPEKTIVWSANGKNLVPQGSKVELTAEGQFSLSDIATGKSTWIASAAGTGVAHAAMLDTGNFVLATSNSSSLWESFSHPTDTILPSQTLNQGSRLYAHYTSTNYSRGRFMFAVQKIGNLVLYTTNFPQDYSYFGYWNYIDTLGRGFQVVFNRSGSVYLTDRNGAILNVVLSSMFSNQDLYQRATLDYDGVLRHYVFRKNNGSSGGTWSTLSFIPSNICMSILQPKGGGTCGFNSLCKHDQGRPVCQCPPGYTYMDPDDMLKGCKPNFAPQSCDEASSESDLFYMQEMQNAYWRVNEYDKFQDITEDWCRQTCLADCFCAVAGFRTGNCWLKGGPLLNGRIDANYSGKVLIKIRKDKSTSRSAGAAKNKKKKEYDSTLIVVGSVLLSSLGVLNFILPLITYMVVSRIYSRKAKVIPPYRVMAGMNLKCFTYDEIKDATDKFKEELGRDGSGGVETTVPSSMNAYSNRMPNKLISFDLHPLPLR</sequence>
<keyword evidence="4" id="KW-0472">Membrane</keyword>
<keyword evidence="4" id="KW-1133">Transmembrane helix</keyword>
<feature type="signal peptide" evidence="5">
    <location>
        <begin position="1"/>
        <end position="23"/>
    </location>
</feature>
<evidence type="ECO:0000313" key="8">
    <source>
        <dbReference type="Proteomes" id="UP000290289"/>
    </source>
</evidence>
<evidence type="ECO:0000256" key="5">
    <source>
        <dbReference type="SAM" id="SignalP"/>
    </source>
</evidence>
<dbReference type="SMART" id="SM00108">
    <property type="entry name" value="B_lectin"/>
    <property type="match status" value="2"/>
</dbReference>
<feature type="chain" id="PRO_5019772353" description="Bulb-type lectin domain-containing protein" evidence="5">
    <location>
        <begin position="24"/>
        <end position="970"/>
    </location>
</feature>
<proteinExistence type="predicted"/>
<accession>A0A498ISS9</accession>
<evidence type="ECO:0000256" key="2">
    <source>
        <dbReference type="ARBA" id="ARBA00023157"/>
    </source>
</evidence>
<dbReference type="InterPro" id="IPR000742">
    <property type="entry name" value="EGF"/>
</dbReference>
<dbReference type="AlphaFoldDB" id="A0A498ISS9"/>
<name>A0A498ISS9_MALDO</name>
<evidence type="ECO:0000256" key="1">
    <source>
        <dbReference type="ARBA" id="ARBA00022729"/>
    </source>
</evidence>
<dbReference type="SMART" id="SM00181">
    <property type="entry name" value="EGF"/>
    <property type="match status" value="2"/>
</dbReference>
<evidence type="ECO:0000256" key="4">
    <source>
        <dbReference type="SAM" id="Phobius"/>
    </source>
</evidence>
<gene>
    <name evidence="7" type="ORF">DVH24_041983</name>
</gene>
<dbReference type="InterPro" id="IPR036426">
    <property type="entry name" value="Bulb-type_lectin_dom_sf"/>
</dbReference>
<dbReference type="FunFam" id="2.90.10.10:FF:000013">
    <property type="entry name" value="G-type lectin S-receptor-like serine/threonine-protein kinase LECRK1"/>
    <property type="match status" value="2"/>
</dbReference>
<dbReference type="InterPro" id="IPR051343">
    <property type="entry name" value="G-type_lectin_kinases/EP1-like"/>
</dbReference>
<dbReference type="InterPro" id="IPR001480">
    <property type="entry name" value="Bulb-type_lectin_dom"/>
</dbReference>
<organism evidence="7 8">
    <name type="scientific">Malus domestica</name>
    <name type="common">Apple</name>
    <name type="synonym">Pyrus malus</name>
    <dbReference type="NCBI Taxonomy" id="3750"/>
    <lineage>
        <taxon>Eukaryota</taxon>
        <taxon>Viridiplantae</taxon>
        <taxon>Streptophyta</taxon>
        <taxon>Embryophyta</taxon>
        <taxon>Tracheophyta</taxon>
        <taxon>Spermatophyta</taxon>
        <taxon>Magnoliopsida</taxon>
        <taxon>eudicotyledons</taxon>
        <taxon>Gunneridae</taxon>
        <taxon>Pentapetalae</taxon>
        <taxon>rosids</taxon>
        <taxon>fabids</taxon>
        <taxon>Rosales</taxon>
        <taxon>Rosaceae</taxon>
        <taxon>Amygdaloideae</taxon>
        <taxon>Maleae</taxon>
        <taxon>Malus</taxon>
    </lineage>
</organism>
<evidence type="ECO:0000313" key="7">
    <source>
        <dbReference type="EMBL" id="RXH85215.1"/>
    </source>
</evidence>
<dbReference type="PROSITE" id="PS50927">
    <property type="entry name" value="BULB_LECTIN"/>
    <property type="match status" value="2"/>
</dbReference>
<feature type="transmembrane region" description="Helical" evidence="4">
    <location>
        <begin position="865"/>
        <end position="891"/>
    </location>
</feature>
<comment type="caution">
    <text evidence="7">The sequence shown here is derived from an EMBL/GenBank/DDBJ whole genome shotgun (WGS) entry which is preliminary data.</text>
</comment>
<keyword evidence="4" id="KW-0812">Transmembrane</keyword>
<dbReference type="SUPFAM" id="SSF51110">
    <property type="entry name" value="alpha-D-mannose-specific plant lectins"/>
    <property type="match status" value="2"/>
</dbReference>
<keyword evidence="2" id="KW-1015">Disulfide bond</keyword>
<dbReference type="Gene3D" id="2.90.10.10">
    <property type="entry name" value="Bulb-type lectin domain"/>
    <property type="match status" value="4"/>
</dbReference>
<evidence type="ECO:0000259" key="6">
    <source>
        <dbReference type="PROSITE" id="PS50927"/>
    </source>
</evidence>
<reference evidence="7 8" key="1">
    <citation type="submission" date="2018-10" db="EMBL/GenBank/DDBJ databases">
        <title>A high-quality apple genome assembly.</title>
        <authorList>
            <person name="Hu J."/>
        </authorList>
    </citation>
    <scope>NUCLEOTIDE SEQUENCE [LARGE SCALE GENOMIC DNA]</scope>
    <source>
        <strain evidence="8">cv. HFTH1</strain>
        <tissue evidence="7">Young leaf</tissue>
    </source>
</reference>
<dbReference type="EMBL" id="RDQH01000337">
    <property type="protein sequence ID" value="RXH85215.1"/>
    <property type="molecule type" value="Genomic_DNA"/>
</dbReference>
<keyword evidence="1 5" id="KW-0732">Signal</keyword>
<dbReference type="PANTHER" id="PTHR47976:SF108">
    <property type="entry name" value="G-TYPE LECTIN S-RECEPTOR-LIKE SERINE_THREONINE-PROTEIN KINASE LECRK1"/>
    <property type="match status" value="1"/>
</dbReference>
<keyword evidence="3" id="KW-0325">Glycoprotein</keyword>
<dbReference type="Proteomes" id="UP000290289">
    <property type="component" value="Chromosome 11"/>
</dbReference>
<dbReference type="PANTHER" id="PTHR47976">
    <property type="entry name" value="G-TYPE LECTIN S-RECEPTOR-LIKE SERINE/THREONINE-PROTEIN KINASE SD2-5"/>
    <property type="match status" value="1"/>
</dbReference>
<feature type="domain" description="Bulb-type lectin" evidence="6">
    <location>
        <begin position="32"/>
        <end position="149"/>
    </location>
</feature>
<protein>
    <recommendedName>
        <fullName evidence="6">Bulb-type lectin domain-containing protein</fullName>
    </recommendedName>
</protein>